<evidence type="ECO:0000313" key="3">
    <source>
        <dbReference type="EMBL" id="GAQ87500.1"/>
    </source>
</evidence>
<dbReference type="AlphaFoldDB" id="A0A1Y1I979"/>
<dbReference type="InterPro" id="IPR055502">
    <property type="entry name" value="DUF7074"/>
</dbReference>
<keyword evidence="4" id="KW-1185">Reference proteome</keyword>
<name>A0A1Y1I979_KLENI</name>
<keyword evidence="1" id="KW-0472">Membrane</keyword>
<dbReference type="Pfam" id="PF23269">
    <property type="entry name" value="DUF7074"/>
    <property type="match status" value="1"/>
</dbReference>
<evidence type="ECO:0000256" key="1">
    <source>
        <dbReference type="SAM" id="Phobius"/>
    </source>
</evidence>
<evidence type="ECO:0000313" key="4">
    <source>
        <dbReference type="Proteomes" id="UP000054558"/>
    </source>
</evidence>
<organism evidence="3 4">
    <name type="scientific">Klebsormidium nitens</name>
    <name type="common">Green alga</name>
    <name type="synonym">Ulothrix nitens</name>
    <dbReference type="NCBI Taxonomy" id="105231"/>
    <lineage>
        <taxon>Eukaryota</taxon>
        <taxon>Viridiplantae</taxon>
        <taxon>Streptophyta</taxon>
        <taxon>Klebsormidiophyceae</taxon>
        <taxon>Klebsormidiales</taxon>
        <taxon>Klebsormidiaceae</taxon>
        <taxon>Klebsormidium</taxon>
    </lineage>
</organism>
<sequence length="326" mass="36019">MTGGGEPAALQVWVQALLAQRQVLFDHLEEDGGLVYAGDTEETTLLKLILKQLGSFFLAWVEKGVQDPAQMEHWRTFNETERFTRQERKWLISCGLGDSDWQPSQYVKLAIEVLTGGLEELEKFTPAAPADSWGDFAVACIIVVLLAIGVLGFYVFVIRCFLAHRSRMAVSEELVRQTPDQPALPVTPAEISIPKNDVSTTCSVQSASFTPLTLDTSCAFDCGSFQVQHAAMGFYLNKHREIQSVTVLNSVTSGPWADTCDIALNWTRKRDAGGESGEDFRKFRFEQAPDSACTYAVSAMGFHLTGYKAVDETKLMEWSGDLAGLQ</sequence>
<keyword evidence="1" id="KW-0812">Transmembrane</keyword>
<feature type="transmembrane region" description="Helical" evidence="1">
    <location>
        <begin position="136"/>
        <end position="158"/>
    </location>
</feature>
<evidence type="ECO:0000259" key="2">
    <source>
        <dbReference type="Pfam" id="PF23269"/>
    </source>
</evidence>
<accession>A0A1Y1I979</accession>
<keyword evidence="1" id="KW-1133">Transmembrane helix</keyword>
<dbReference type="EMBL" id="DF237306">
    <property type="protein sequence ID" value="GAQ87500.1"/>
    <property type="molecule type" value="Genomic_DNA"/>
</dbReference>
<protein>
    <recommendedName>
        <fullName evidence="2">DUF7074 domain-containing protein</fullName>
    </recommendedName>
</protein>
<dbReference type="Proteomes" id="UP000054558">
    <property type="component" value="Unassembled WGS sequence"/>
</dbReference>
<gene>
    <name evidence="3" type="ORF">KFL_003570090</name>
</gene>
<reference evidence="3 4" key="1">
    <citation type="journal article" date="2014" name="Nat. Commun.">
        <title>Klebsormidium flaccidum genome reveals primary factors for plant terrestrial adaptation.</title>
        <authorList>
            <person name="Hori K."/>
            <person name="Maruyama F."/>
            <person name="Fujisawa T."/>
            <person name="Togashi T."/>
            <person name="Yamamoto N."/>
            <person name="Seo M."/>
            <person name="Sato S."/>
            <person name="Yamada T."/>
            <person name="Mori H."/>
            <person name="Tajima N."/>
            <person name="Moriyama T."/>
            <person name="Ikeuchi M."/>
            <person name="Watanabe M."/>
            <person name="Wada H."/>
            <person name="Kobayashi K."/>
            <person name="Saito M."/>
            <person name="Masuda T."/>
            <person name="Sasaki-Sekimoto Y."/>
            <person name="Mashiguchi K."/>
            <person name="Awai K."/>
            <person name="Shimojima M."/>
            <person name="Masuda S."/>
            <person name="Iwai M."/>
            <person name="Nobusawa T."/>
            <person name="Narise T."/>
            <person name="Kondo S."/>
            <person name="Saito H."/>
            <person name="Sato R."/>
            <person name="Murakawa M."/>
            <person name="Ihara Y."/>
            <person name="Oshima-Yamada Y."/>
            <person name="Ohtaka K."/>
            <person name="Satoh M."/>
            <person name="Sonobe K."/>
            <person name="Ishii M."/>
            <person name="Ohtani R."/>
            <person name="Kanamori-Sato M."/>
            <person name="Honoki R."/>
            <person name="Miyazaki D."/>
            <person name="Mochizuki H."/>
            <person name="Umetsu J."/>
            <person name="Higashi K."/>
            <person name="Shibata D."/>
            <person name="Kamiya Y."/>
            <person name="Sato N."/>
            <person name="Nakamura Y."/>
            <person name="Tabata S."/>
            <person name="Ida S."/>
            <person name="Kurokawa K."/>
            <person name="Ohta H."/>
        </authorList>
    </citation>
    <scope>NUCLEOTIDE SEQUENCE [LARGE SCALE GENOMIC DNA]</scope>
    <source>
        <strain evidence="3 4">NIES-2285</strain>
    </source>
</reference>
<feature type="domain" description="DUF7074" evidence="2">
    <location>
        <begin position="218"/>
        <end position="303"/>
    </location>
</feature>
<proteinExistence type="predicted"/>